<dbReference type="GO" id="GO:0006995">
    <property type="term" value="P:cellular response to nitrogen starvation"/>
    <property type="evidence" value="ECO:0007669"/>
    <property type="project" value="UniProtKB-ARBA"/>
</dbReference>
<evidence type="ECO:0000256" key="4">
    <source>
        <dbReference type="ARBA" id="ARBA00022525"/>
    </source>
</evidence>
<organism evidence="10 11">
    <name type="scientific">Gossypium mustelinum</name>
    <name type="common">Cotton</name>
    <name type="synonym">Gossypium caicoense</name>
    <dbReference type="NCBI Taxonomy" id="34275"/>
    <lineage>
        <taxon>Eukaryota</taxon>
        <taxon>Viridiplantae</taxon>
        <taxon>Streptophyta</taxon>
        <taxon>Embryophyta</taxon>
        <taxon>Tracheophyta</taxon>
        <taxon>Spermatophyta</taxon>
        <taxon>Magnoliopsida</taxon>
        <taxon>eudicotyledons</taxon>
        <taxon>Gunneridae</taxon>
        <taxon>Pentapetalae</taxon>
        <taxon>rosids</taxon>
        <taxon>malvids</taxon>
        <taxon>Malvales</taxon>
        <taxon>Malvaceae</taxon>
        <taxon>Malvoideae</taxon>
        <taxon>Gossypium</taxon>
    </lineage>
</organism>
<keyword evidence="6 9" id="KW-0732">Signal</keyword>
<dbReference type="EMBL" id="CM017659">
    <property type="protein sequence ID" value="TYI56503.1"/>
    <property type="molecule type" value="Genomic_DNA"/>
</dbReference>
<sequence length="85" mass="9468">MASVRSNCLFFLLIVLIFSHEILPFSYGRSLEFKKNKEKVNLLNPDGKSVDARPIRNNVAVPRNISAFRPTTPGHSPGVGHSILH</sequence>
<evidence type="ECO:0000313" key="10">
    <source>
        <dbReference type="EMBL" id="TYI56503.1"/>
    </source>
</evidence>
<comment type="similarity">
    <text evidence="2">Belongs to the C-terminally encoded plant signaling peptide (CEP) family.</text>
</comment>
<dbReference type="GO" id="GO:2000280">
    <property type="term" value="P:regulation of root development"/>
    <property type="evidence" value="ECO:0007669"/>
    <property type="project" value="TreeGrafter"/>
</dbReference>
<feature type="signal peptide" evidence="9">
    <location>
        <begin position="1"/>
        <end position="24"/>
    </location>
</feature>
<dbReference type="GO" id="GO:1902025">
    <property type="term" value="P:nitrate import"/>
    <property type="evidence" value="ECO:0007669"/>
    <property type="project" value="TreeGrafter"/>
</dbReference>
<reference evidence="10 11" key="1">
    <citation type="submission" date="2019-07" db="EMBL/GenBank/DDBJ databases">
        <title>WGS assembly of Gossypium mustelinum.</title>
        <authorList>
            <person name="Chen Z.J."/>
            <person name="Sreedasyam A."/>
            <person name="Ando A."/>
            <person name="Song Q."/>
            <person name="De L."/>
            <person name="Hulse-Kemp A."/>
            <person name="Ding M."/>
            <person name="Ye W."/>
            <person name="Kirkbride R."/>
            <person name="Jenkins J."/>
            <person name="Plott C."/>
            <person name="Lovell J."/>
            <person name="Lin Y.-M."/>
            <person name="Vaughn R."/>
            <person name="Liu B."/>
            <person name="Li W."/>
            <person name="Simpson S."/>
            <person name="Scheffler B."/>
            <person name="Saski C."/>
            <person name="Grover C."/>
            <person name="Hu G."/>
            <person name="Conover J."/>
            <person name="Carlson J."/>
            <person name="Shu S."/>
            <person name="Boston L."/>
            <person name="Williams M."/>
            <person name="Peterson D."/>
            <person name="Mcgee K."/>
            <person name="Jones D."/>
            <person name="Wendel J."/>
            <person name="Stelly D."/>
            <person name="Grimwood J."/>
            <person name="Schmutz J."/>
        </authorList>
    </citation>
    <scope>NUCLEOTIDE SEQUENCE [LARGE SCALE GENOMIC DNA]</scope>
    <source>
        <strain evidence="10">1408120.09</strain>
    </source>
</reference>
<dbReference type="Proteomes" id="UP000323597">
    <property type="component" value="Chromosome D11"/>
</dbReference>
<evidence type="ECO:0000256" key="9">
    <source>
        <dbReference type="SAM" id="SignalP"/>
    </source>
</evidence>
<dbReference type="AlphaFoldDB" id="A0A5D2SVM7"/>
<accession>A0A5D2SVM7</accession>
<dbReference type="GO" id="GO:0048046">
    <property type="term" value="C:apoplast"/>
    <property type="evidence" value="ECO:0007669"/>
    <property type="project" value="UniProtKB-SubCell"/>
</dbReference>
<keyword evidence="11" id="KW-1185">Reference proteome</keyword>
<dbReference type="PANTHER" id="PTHR33348:SF3">
    <property type="entry name" value="PRECURSOR OF CEP1"/>
    <property type="match status" value="1"/>
</dbReference>
<keyword evidence="4" id="KW-0964">Secreted</keyword>
<keyword evidence="3" id="KW-0052">Apoplast</keyword>
<dbReference type="GO" id="GO:0048364">
    <property type="term" value="P:root development"/>
    <property type="evidence" value="ECO:0007669"/>
    <property type="project" value="InterPro"/>
</dbReference>
<keyword evidence="5" id="KW-0372">Hormone</keyword>
<evidence type="ECO:0000256" key="8">
    <source>
        <dbReference type="SAM" id="MobiDB-lite"/>
    </source>
</evidence>
<evidence type="ECO:0000256" key="2">
    <source>
        <dbReference type="ARBA" id="ARBA00008963"/>
    </source>
</evidence>
<feature type="chain" id="PRO_5023086287" evidence="9">
    <location>
        <begin position="25"/>
        <end position="85"/>
    </location>
</feature>
<dbReference type="GO" id="GO:1901371">
    <property type="term" value="P:regulation of leaf morphogenesis"/>
    <property type="evidence" value="ECO:0007669"/>
    <property type="project" value="TreeGrafter"/>
</dbReference>
<feature type="region of interest" description="Disordered" evidence="8">
    <location>
        <begin position="66"/>
        <end position="85"/>
    </location>
</feature>
<keyword evidence="7" id="KW-0379">Hydroxylation</keyword>
<evidence type="ECO:0000313" key="11">
    <source>
        <dbReference type="Proteomes" id="UP000323597"/>
    </source>
</evidence>
<evidence type="ECO:0000256" key="6">
    <source>
        <dbReference type="ARBA" id="ARBA00022729"/>
    </source>
</evidence>
<name>A0A5D2SVM7_GOSMU</name>
<protein>
    <submittedName>
        <fullName evidence="10">Uncharacterized protein</fullName>
    </submittedName>
</protein>
<evidence type="ECO:0000256" key="7">
    <source>
        <dbReference type="ARBA" id="ARBA00023278"/>
    </source>
</evidence>
<dbReference type="GO" id="GO:0005179">
    <property type="term" value="F:hormone activity"/>
    <property type="evidence" value="ECO:0007669"/>
    <property type="project" value="UniProtKB-KW"/>
</dbReference>
<proteinExistence type="inferred from homology"/>
<evidence type="ECO:0000256" key="3">
    <source>
        <dbReference type="ARBA" id="ARBA00022523"/>
    </source>
</evidence>
<dbReference type="InterPro" id="IPR033250">
    <property type="entry name" value="CEP"/>
</dbReference>
<evidence type="ECO:0000256" key="1">
    <source>
        <dbReference type="ARBA" id="ARBA00004271"/>
    </source>
</evidence>
<evidence type="ECO:0000256" key="5">
    <source>
        <dbReference type="ARBA" id="ARBA00022702"/>
    </source>
</evidence>
<dbReference type="PANTHER" id="PTHR33348">
    <property type="entry name" value="PRECURSOR OF CEP5"/>
    <property type="match status" value="1"/>
</dbReference>
<gene>
    <name evidence="10" type="ORF">E1A91_D11G214800v1</name>
</gene>
<comment type="subcellular location">
    <subcellularLocation>
        <location evidence="1">Secreted</location>
        <location evidence="1">Extracellular space</location>
        <location evidence="1">Apoplast</location>
    </subcellularLocation>
</comment>